<keyword evidence="2" id="KW-0472">Membrane</keyword>
<proteinExistence type="predicted"/>
<keyword evidence="1" id="KW-0175">Coiled coil</keyword>
<sequence length="288" mass="34133">MKKVIYLITAVITLLLIILSCSYWNSIVNNFETKPGDYLIQLLCMLIPVLISLFLFHVESLERKDDLILQEQRLDKQEENQKQMQETFVEITNILDAQNTKQEKMGESLEKTALELRRIRLPKGLEFLYENIDRIEEYIQSDSRVQNTMNVVARHYAMGELLEKWREIELEEVPLKIRREFGNARYFFEDYSKLLFISYNFLVSQEKDLEKKNIFAIGFNASIRIVDMIAMASEKLNSLPDENRKDISKEDSQLLSIYYNDSKEKTVEALEKRIENFHSNLFKMKEML</sequence>
<gene>
    <name evidence="3" type="ORF">D8800_07505</name>
</gene>
<accession>A0A3R9MG23</accession>
<keyword evidence="2" id="KW-0812">Transmembrane</keyword>
<reference evidence="3 4" key="1">
    <citation type="submission" date="2018-11" db="EMBL/GenBank/DDBJ databases">
        <title>Species Designations Belie Phenotypic and Genotypic Heterogeneity in Oral Streptococci.</title>
        <authorList>
            <person name="Velsko I."/>
        </authorList>
    </citation>
    <scope>NUCLEOTIDE SEQUENCE [LARGE SCALE GENOMIC DNA]</scope>
    <source>
        <strain evidence="3 4">BCC05</strain>
    </source>
</reference>
<dbReference type="EMBL" id="RMVN01000010">
    <property type="protein sequence ID" value="RSK21009.1"/>
    <property type="molecule type" value="Genomic_DNA"/>
</dbReference>
<dbReference type="RefSeq" id="WP_223336345.1">
    <property type="nucleotide sequence ID" value="NZ_CP046524.1"/>
</dbReference>
<evidence type="ECO:0000256" key="2">
    <source>
        <dbReference type="SAM" id="Phobius"/>
    </source>
</evidence>
<feature type="coiled-coil region" evidence="1">
    <location>
        <begin position="260"/>
        <end position="287"/>
    </location>
</feature>
<evidence type="ECO:0000256" key="1">
    <source>
        <dbReference type="SAM" id="Coils"/>
    </source>
</evidence>
<dbReference type="Proteomes" id="UP000269220">
    <property type="component" value="Unassembled WGS sequence"/>
</dbReference>
<evidence type="ECO:0000313" key="4">
    <source>
        <dbReference type="Proteomes" id="UP000269220"/>
    </source>
</evidence>
<protein>
    <submittedName>
        <fullName evidence="3">Uncharacterized protein</fullName>
    </submittedName>
</protein>
<organism evidence="3 4">
    <name type="scientific">Streptococcus oralis</name>
    <dbReference type="NCBI Taxonomy" id="1303"/>
    <lineage>
        <taxon>Bacteria</taxon>
        <taxon>Bacillati</taxon>
        <taxon>Bacillota</taxon>
        <taxon>Bacilli</taxon>
        <taxon>Lactobacillales</taxon>
        <taxon>Streptococcaceae</taxon>
        <taxon>Streptococcus</taxon>
    </lineage>
</organism>
<feature type="transmembrane region" description="Helical" evidence="2">
    <location>
        <begin position="38"/>
        <end position="58"/>
    </location>
</feature>
<dbReference type="AlphaFoldDB" id="A0A3R9MG23"/>
<keyword evidence="2" id="KW-1133">Transmembrane helix</keyword>
<evidence type="ECO:0000313" key="3">
    <source>
        <dbReference type="EMBL" id="RSK21009.1"/>
    </source>
</evidence>
<dbReference type="PROSITE" id="PS51257">
    <property type="entry name" value="PROKAR_LIPOPROTEIN"/>
    <property type="match status" value="1"/>
</dbReference>
<feature type="transmembrane region" description="Helical" evidence="2">
    <location>
        <begin position="5"/>
        <end position="26"/>
    </location>
</feature>
<name>A0A3R9MG23_STROR</name>
<comment type="caution">
    <text evidence="3">The sequence shown here is derived from an EMBL/GenBank/DDBJ whole genome shotgun (WGS) entry which is preliminary data.</text>
</comment>